<organism evidence="2 3">
    <name type="scientific">Portunus trituberculatus</name>
    <name type="common">Swimming crab</name>
    <name type="synonym">Neptunus trituberculatus</name>
    <dbReference type="NCBI Taxonomy" id="210409"/>
    <lineage>
        <taxon>Eukaryota</taxon>
        <taxon>Metazoa</taxon>
        <taxon>Ecdysozoa</taxon>
        <taxon>Arthropoda</taxon>
        <taxon>Crustacea</taxon>
        <taxon>Multicrustacea</taxon>
        <taxon>Malacostraca</taxon>
        <taxon>Eumalacostraca</taxon>
        <taxon>Eucarida</taxon>
        <taxon>Decapoda</taxon>
        <taxon>Pleocyemata</taxon>
        <taxon>Brachyura</taxon>
        <taxon>Eubrachyura</taxon>
        <taxon>Portunoidea</taxon>
        <taxon>Portunidae</taxon>
        <taxon>Portuninae</taxon>
        <taxon>Portunus</taxon>
    </lineage>
</organism>
<dbReference type="AlphaFoldDB" id="A0A5B7EFZ1"/>
<accession>A0A5B7EFZ1</accession>
<comment type="caution">
    <text evidence="2">The sequence shown here is derived from an EMBL/GenBank/DDBJ whole genome shotgun (WGS) entry which is preliminary data.</text>
</comment>
<protein>
    <submittedName>
        <fullName evidence="2">Uncharacterized protein</fullName>
    </submittedName>
</protein>
<sequence>MGRGKASRRASEGTAGGRVARSWDRGQREERGALWFEPHANEEEMVDHAPKSSPAATTQLTDAKQGISGGSGDGNVTRSEHSAT</sequence>
<proteinExistence type="predicted"/>
<gene>
    <name evidence="2" type="ORF">E2C01_026688</name>
</gene>
<dbReference type="Proteomes" id="UP000324222">
    <property type="component" value="Unassembled WGS sequence"/>
</dbReference>
<feature type="compositionally biased region" description="Basic and acidic residues" evidence="1">
    <location>
        <begin position="21"/>
        <end position="32"/>
    </location>
</feature>
<feature type="compositionally biased region" description="Basic and acidic residues" evidence="1">
    <location>
        <begin position="39"/>
        <end position="50"/>
    </location>
</feature>
<name>A0A5B7EFZ1_PORTR</name>
<dbReference type="EMBL" id="VSRR010002811">
    <property type="protein sequence ID" value="MPC33340.1"/>
    <property type="molecule type" value="Genomic_DNA"/>
</dbReference>
<reference evidence="2 3" key="1">
    <citation type="submission" date="2019-05" db="EMBL/GenBank/DDBJ databases">
        <title>Another draft genome of Portunus trituberculatus and its Hox gene families provides insights of decapod evolution.</title>
        <authorList>
            <person name="Jeong J.-H."/>
            <person name="Song I."/>
            <person name="Kim S."/>
            <person name="Choi T."/>
            <person name="Kim D."/>
            <person name="Ryu S."/>
            <person name="Kim W."/>
        </authorList>
    </citation>
    <scope>NUCLEOTIDE SEQUENCE [LARGE SCALE GENOMIC DNA]</scope>
    <source>
        <tissue evidence="2">Muscle</tissue>
    </source>
</reference>
<evidence type="ECO:0000256" key="1">
    <source>
        <dbReference type="SAM" id="MobiDB-lite"/>
    </source>
</evidence>
<evidence type="ECO:0000313" key="3">
    <source>
        <dbReference type="Proteomes" id="UP000324222"/>
    </source>
</evidence>
<evidence type="ECO:0000313" key="2">
    <source>
        <dbReference type="EMBL" id="MPC33340.1"/>
    </source>
</evidence>
<keyword evidence="3" id="KW-1185">Reference proteome</keyword>
<feature type="region of interest" description="Disordered" evidence="1">
    <location>
        <begin position="1"/>
        <end position="84"/>
    </location>
</feature>